<sequence>MNKLDALSILEKLAEPAALNLPADASIGHHAEDQAYIYLLASGLALRCKYTEDGERQVCRVYRPGDFIGLEMLAVSDPSLVIETIAPSIIKRLPITRVQDAQHKDRLTQEAVMSLLATEVMDAQQLKISFGTGSAMRRICRFLLWASHKDQVSLPNREKLGNIIATTTETASRMIANLKREGALAKNPVLPTVMQINRAKLCKGAGETRQQSAA</sequence>
<dbReference type="OrthoDB" id="6155297at2"/>
<reference evidence="5 6" key="1">
    <citation type="submission" date="2014-07" db="EMBL/GenBank/DDBJ databases">
        <title>Draft genome sequence of Thalassospira profundimaris 35.</title>
        <authorList>
            <person name="Lai Q."/>
            <person name="Shao Z."/>
        </authorList>
    </citation>
    <scope>NUCLEOTIDE SEQUENCE [LARGE SCALE GENOMIC DNA]</scope>
    <source>
        <strain evidence="5 6">35</strain>
    </source>
</reference>
<evidence type="ECO:0000313" key="6">
    <source>
        <dbReference type="Proteomes" id="UP000253226"/>
    </source>
</evidence>
<keyword evidence="3" id="KW-0804">Transcription</keyword>
<comment type="caution">
    <text evidence="5">The sequence shown here is derived from an EMBL/GenBank/DDBJ whole genome shotgun (WGS) entry which is preliminary data.</text>
</comment>
<dbReference type="EMBL" id="JPWF01000004">
    <property type="protein sequence ID" value="RCK37907.1"/>
    <property type="molecule type" value="Genomic_DNA"/>
</dbReference>
<name>A0A367W958_9PROT</name>
<dbReference type="GO" id="GO:0006355">
    <property type="term" value="P:regulation of DNA-templated transcription"/>
    <property type="evidence" value="ECO:0007669"/>
    <property type="project" value="InterPro"/>
</dbReference>
<dbReference type="SUPFAM" id="SSF46785">
    <property type="entry name" value="Winged helix' DNA-binding domain"/>
    <property type="match status" value="1"/>
</dbReference>
<accession>A0A367W958</accession>
<dbReference type="Gene3D" id="2.60.120.10">
    <property type="entry name" value="Jelly Rolls"/>
    <property type="match status" value="1"/>
</dbReference>
<evidence type="ECO:0000256" key="3">
    <source>
        <dbReference type="ARBA" id="ARBA00023163"/>
    </source>
</evidence>
<gene>
    <name evidence="5" type="ORF">TH19_07755</name>
</gene>
<dbReference type="GO" id="GO:0003677">
    <property type="term" value="F:DNA binding"/>
    <property type="evidence" value="ECO:0007669"/>
    <property type="project" value="UniProtKB-KW"/>
</dbReference>
<keyword evidence="2" id="KW-0238">DNA-binding</keyword>
<evidence type="ECO:0000256" key="1">
    <source>
        <dbReference type="ARBA" id="ARBA00023015"/>
    </source>
</evidence>
<dbReference type="AlphaFoldDB" id="A0A367W958"/>
<evidence type="ECO:0000256" key="2">
    <source>
        <dbReference type="ARBA" id="ARBA00023125"/>
    </source>
</evidence>
<dbReference type="InterPro" id="IPR036390">
    <property type="entry name" value="WH_DNA-bd_sf"/>
</dbReference>
<protein>
    <submittedName>
        <fullName evidence="5">Crp/Fnr family transcriptional regulator</fullName>
    </submittedName>
</protein>
<dbReference type="Pfam" id="PF13545">
    <property type="entry name" value="HTH_Crp_2"/>
    <property type="match status" value="1"/>
</dbReference>
<dbReference type="InterPro" id="IPR018490">
    <property type="entry name" value="cNMP-bd_dom_sf"/>
</dbReference>
<evidence type="ECO:0000313" key="5">
    <source>
        <dbReference type="EMBL" id="RCK37907.1"/>
    </source>
</evidence>
<dbReference type="RefSeq" id="WP_114101719.1">
    <property type="nucleotide sequence ID" value="NZ_JPWF01000004.1"/>
</dbReference>
<dbReference type="SUPFAM" id="SSF51206">
    <property type="entry name" value="cAMP-binding domain-like"/>
    <property type="match status" value="1"/>
</dbReference>
<keyword evidence="1" id="KW-0805">Transcription regulation</keyword>
<organism evidence="5 6">
    <name type="scientific">Thalassospira profundimaris</name>
    <dbReference type="NCBI Taxonomy" id="502049"/>
    <lineage>
        <taxon>Bacteria</taxon>
        <taxon>Pseudomonadati</taxon>
        <taxon>Pseudomonadota</taxon>
        <taxon>Alphaproteobacteria</taxon>
        <taxon>Rhodospirillales</taxon>
        <taxon>Thalassospiraceae</taxon>
        <taxon>Thalassospira</taxon>
    </lineage>
</organism>
<proteinExistence type="predicted"/>
<dbReference type="Proteomes" id="UP000253226">
    <property type="component" value="Unassembled WGS sequence"/>
</dbReference>
<feature type="domain" description="HTH crp-type" evidence="4">
    <location>
        <begin position="138"/>
        <end position="187"/>
    </location>
</feature>
<evidence type="ECO:0000259" key="4">
    <source>
        <dbReference type="Pfam" id="PF13545"/>
    </source>
</evidence>
<dbReference type="InterPro" id="IPR012318">
    <property type="entry name" value="HTH_CRP"/>
</dbReference>
<dbReference type="InterPro" id="IPR014710">
    <property type="entry name" value="RmlC-like_jellyroll"/>
</dbReference>